<dbReference type="AlphaFoldDB" id="A0A9K3PBE3"/>
<feature type="transmembrane region" description="Helical" evidence="2">
    <location>
        <begin position="233"/>
        <end position="252"/>
    </location>
</feature>
<feature type="transmembrane region" description="Helical" evidence="2">
    <location>
        <begin position="340"/>
        <end position="363"/>
    </location>
</feature>
<feature type="region of interest" description="Disordered" evidence="1">
    <location>
        <begin position="299"/>
        <end position="333"/>
    </location>
</feature>
<dbReference type="EMBL" id="JAGRRH010000026">
    <property type="protein sequence ID" value="KAG7341382.1"/>
    <property type="molecule type" value="Genomic_DNA"/>
</dbReference>
<evidence type="ECO:0000313" key="4">
    <source>
        <dbReference type="Proteomes" id="UP000693970"/>
    </source>
</evidence>
<evidence type="ECO:0000256" key="1">
    <source>
        <dbReference type="SAM" id="MobiDB-lite"/>
    </source>
</evidence>
<feature type="transmembrane region" description="Helical" evidence="2">
    <location>
        <begin position="198"/>
        <end position="221"/>
    </location>
</feature>
<feature type="compositionally biased region" description="Polar residues" evidence="1">
    <location>
        <begin position="400"/>
        <end position="410"/>
    </location>
</feature>
<feature type="region of interest" description="Disordered" evidence="1">
    <location>
        <begin position="100"/>
        <end position="119"/>
    </location>
</feature>
<gene>
    <name evidence="3" type="ORF">IV203_023334</name>
</gene>
<comment type="caution">
    <text evidence="3">The sequence shown here is derived from an EMBL/GenBank/DDBJ whole genome shotgun (WGS) entry which is preliminary data.</text>
</comment>
<feature type="compositionally biased region" description="Low complexity" evidence="1">
    <location>
        <begin position="316"/>
        <end position="330"/>
    </location>
</feature>
<reference evidence="3" key="2">
    <citation type="submission" date="2021-04" db="EMBL/GenBank/DDBJ databases">
        <authorList>
            <person name="Podell S."/>
        </authorList>
    </citation>
    <scope>NUCLEOTIDE SEQUENCE</scope>
    <source>
        <strain evidence="3">Hildebrandi</strain>
    </source>
</reference>
<feature type="compositionally biased region" description="Low complexity" evidence="1">
    <location>
        <begin position="299"/>
        <end position="309"/>
    </location>
</feature>
<protein>
    <submittedName>
        <fullName evidence="3">Uncharacterized protein</fullName>
    </submittedName>
</protein>
<name>A0A9K3PBE3_9STRA</name>
<sequence>MEVSSVSITASTVAPSVDVATVTRVASKHHVSYEESYYYPHEGNSTLSTSVTIHVTPEHYYLIAWACLWILFVIAIAFGAYQSHKEHQWLTAAQKTTDHSAAEDLEHGGPAAGGTSSLSAPRRGKIVIVGGTRVSTLGTAAGGTNGGTGSDGEAVSSGDMSRTMFRRLLLLAMIARAIAIPVQIYINPLWVQLIADTFPVMAYASAWTMLVSFFVRLVGVALGSGTSTTPGSVIQITAYCLYSVLLLTFFFHNADAAVLLYSLLCCIYAALLGTSLYFLPKLILLLYPSLMQWPPFPQNTSSTTGTQSNPRQHANSASSKQQQPSRSSPPSAFPNAPPALAIRLALCCGVCLFVFAARTINFANKIVSPAHTASWWWQYGALELFPSVLFLIIIQHPQVGGNSSASSGRSKNGDEISSDGLRAGRKTRSFQRTDSYGSASHPKNAPRSETAPLARQGGGGGYGSATGSAQSLKDHGGGRR</sequence>
<keyword evidence="2" id="KW-1133">Transmembrane helix</keyword>
<feature type="transmembrane region" description="Helical" evidence="2">
    <location>
        <begin position="168"/>
        <end position="186"/>
    </location>
</feature>
<feature type="transmembrane region" description="Helical" evidence="2">
    <location>
        <begin position="375"/>
        <end position="394"/>
    </location>
</feature>
<organism evidence="3 4">
    <name type="scientific">Nitzschia inconspicua</name>
    <dbReference type="NCBI Taxonomy" id="303405"/>
    <lineage>
        <taxon>Eukaryota</taxon>
        <taxon>Sar</taxon>
        <taxon>Stramenopiles</taxon>
        <taxon>Ochrophyta</taxon>
        <taxon>Bacillariophyta</taxon>
        <taxon>Bacillariophyceae</taxon>
        <taxon>Bacillariophycidae</taxon>
        <taxon>Bacillariales</taxon>
        <taxon>Bacillariaceae</taxon>
        <taxon>Nitzschia</taxon>
    </lineage>
</organism>
<dbReference type="OrthoDB" id="45092at2759"/>
<feature type="region of interest" description="Disordered" evidence="1">
    <location>
        <begin position="400"/>
        <end position="480"/>
    </location>
</feature>
<keyword evidence="2" id="KW-0812">Transmembrane</keyword>
<dbReference type="Proteomes" id="UP000693970">
    <property type="component" value="Unassembled WGS sequence"/>
</dbReference>
<feature type="transmembrane region" description="Helical" evidence="2">
    <location>
        <begin position="258"/>
        <end position="279"/>
    </location>
</feature>
<accession>A0A9K3PBE3</accession>
<reference evidence="3" key="1">
    <citation type="journal article" date="2021" name="Sci. Rep.">
        <title>Diploid genomic architecture of Nitzschia inconspicua, an elite biomass production diatom.</title>
        <authorList>
            <person name="Oliver A."/>
            <person name="Podell S."/>
            <person name="Pinowska A."/>
            <person name="Traller J.C."/>
            <person name="Smith S.R."/>
            <person name="McClure R."/>
            <person name="Beliaev A."/>
            <person name="Bohutskyi P."/>
            <person name="Hill E.A."/>
            <person name="Rabines A."/>
            <person name="Zheng H."/>
            <person name="Allen L.Z."/>
            <person name="Kuo A."/>
            <person name="Grigoriev I.V."/>
            <person name="Allen A.E."/>
            <person name="Hazlebeck D."/>
            <person name="Allen E.E."/>
        </authorList>
    </citation>
    <scope>NUCLEOTIDE SEQUENCE</scope>
    <source>
        <strain evidence="3">Hildebrandi</strain>
    </source>
</reference>
<proteinExistence type="predicted"/>
<keyword evidence="4" id="KW-1185">Reference proteome</keyword>
<feature type="transmembrane region" description="Helical" evidence="2">
    <location>
        <begin position="60"/>
        <end position="81"/>
    </location>
</feature>
<evidence type="ECO:0000313" key="3">
    <source>
        <dbReference type="EMBL" id="KAG7341382.1"/>
    </source>
</evidence>
<keyword evidence="2" id="KW-0472">Membrane</keyword>
<evidence type="ECO:0000256" key="2">
    <source>
        <dbReference type="SAM" id="Phobius"/>
    </source>
</evidence>